<organism evidence="1 2">
    <name type="scientific">Arthrospiribacter ruber</name>
    <dbReference type="NCBI Taxonomy" id="2487934"/>
    <lineage>
        <taxon>Bacteria</taxon>
        <taxon>Pseudomonadati</taxon>
        <taxon>Bacteroidota</taxon>
        <taxon>Cytophagia</taxon>
        <taxon>Cytophagales</taxon>
        <taxon>Cyclobacteriaceae</taxon>
        <taxon>Arthrospiribacter</taxon>
    </lineage>
</organism>
<keyword evidence="2" id="KW-1185">Reference proteome</keyword>
<proteinExistence type="predicted"/>
<evidence type="ECO:0000313" key="1">
    <source>
        <dbReference type="EMBL" id="MBW3469964.1"/>
    </source>
</evidence>
<name>A0A951J0Y9_9BACT</name>
<gene>
    <name evidence="1" type="ORF">EGN73_19390</name>
</gene>
<dbReference type="EMBL" id="RPHB01000010">
    <property type="protein sequence ID" value="MBW3469964.1"/>
    <property type="molecule type" value="Genomic_DNA"/>
</dbReference>
<evidence type="ECO:0000313" key="2">
    <source>
        <dbReference type="Proteomes" id="UP000727490"/>
    </source>
</evidence>
<dbReference type="Proteomes" id="UP000727490">
    <property type="component" value="Unassembled WGS sequence"/>
</dbReference>
<protein>
    <submittedName>
        <fullName evidence="1">Uncharacterized protein</fullName>
    </submittedName>
</protein>
<reference evidence="1 2" key="1">
    <citation type="journal article" date="2020" name="Syst. Appl. Microbiol.">
        <title>Arthrospiribacter ruber gen. nov., sp. nov., a novel bacterium isolated from Arthrospira cultures.</title>
        <authorList>
            <person name="Waleron M."/>
            <person name="Misztak A."/>
            <person name="Waleron M.M."/>
            <person name="Furmaniak M."/>
            <person name="Mrozik A."/>
            <person name="Waleron K."/>
        </authorList>
    </citation>
    <scope>NUCLEOTIDE SEQUENCE [LARGE SCALE GENOMIC DNA]</scope>
    <source>
        <strain evidence="1 2">DPMB0001</strain>
    </source>
</reference>
<dbReference type="RefSeq" id="WP_219293429.1">
    <property type="nucleotide sequence ID" value="NZ_RPHB01000010.1"/>
</dbReference>
<accession>A0A951J0Y9</accession>
<sequence>MRKTTLIIYLVFLLPFIGKSQGVKEFSIGVSGIAINSQKFGGGSNFGRGIHGSYRFGLWSKYEINSVTQIGFDFVPRCNNPADCPTRWYQRSVRMNTFLEKKLLEKNGHILDFGLGAGLFFGNRLYATSELIINGSLVSSSNSYRNNLSYSVGSQISYSNIKFSERFRLTYGLDLLWRRAINTLSINYRIN</sequence>
<comment type="caution">
    <text evidence="1">The sequence shown here is derived from an EMBL/GenBank/DDBJ whole genome shotgun (WGS) entry which is preliminary data.</text>
</comment>
<dbReference type="AlphaFoldDB" id="A0A951J0Y9"/>